<dbReference type="KEGG" id="pmet:G4Y79_17575"/>
<dbReference type="EMBL" id="CP062983">
    <property type="protein sequence ID" value="QPC81488.1"/>
    <property type="molecule type" value="Genomic_DNA"/>
</dbReference>
<accession>A0A7S8E717</accession>
<reference evidence="2 3" key="1">
    <citation type="submission" date="2020-02" db="EMBL/GenBank/DDBJ databases">
        <authorList>
            <person name="Zheng R.K."/>
            <person name="Sun C.M."/>
        </authorList>
    </citation>
    <scope>NUCLEOTIDE SEQUENCE [LARGE SCALE GENOMIC DNA]</scope>
    <source>
        <strain evidence="3">rifampicinis</strain>
    </source>
</reference>
<dbReference type="GO" id="GO:0016787">
    <property type="term" value="F:hydrolase activity"/>
    <property type="evidence" value="ECO:0007669"/>
    <property type="project" value="InterPro"/>
</dbReference>
<dbReference type="InterPro" id="IPR029052">
    <property type="entry name" value="Metallo-depent_PP-like"/>
</dbReference>
<dbReference type="AlphaFoldDB" id="A0A7S8E717"/>
<sequence length="196" mass="22900">MPTLENAANLRRRYSDVDLVVSCGDLPVAYLEYITTILNVPMVYVRGNHDESYEESPPGGINLHQKIFTYEGISFVGLEGSIKYNRGKIQYTQRQMNGMVRGMCLKMRLHKFQTGFYPDILVTHSPPWGIHDADDVPHRGFKGLLTFMQRYKPRYMFHGHVHTWDRRKTVVTDYEETTIMNINPYTIIEIEPRKKQ</sequence>
<evidence type="ECO:0000259" key="1">
    <source>
        <dbReference type="Pfam" id="PF00149"/>
    </source>
</evidence>
<proteinExistence type="predicted"/>
<dbReference type="Gene3D" id="3.60.21.10">
    <property type="match status" value="1"/>
</dbReference>
<dbReference type="InterPro" id="IPR004843">
    <property type="entry name" value="Calcineurin-like_PHP"/>
</dbReference>
<organism evidence="2 3">
    <name type="scientific">Phototrophicus methaneseepsis</name>
    <dbReference type="NCBI Taxonomy" id="2710758"/>
    <lineage>
        <taxon>Bacteria</taxon>
        <taxon>Bacillati</taxon>
        <taxon>Chloroflexota</taxon>
        <taxon>Candidatus Thermofontia</taxon>
        <taxon>Phototrophicales</taxon>
        <taxon>Phototrophicaceae</taxon>
        <taxon>Phototrophicus</taxon>
    </lineage>
</organism>
<dbReference type="SUPFAM" id="SSF56300">
    <property type="entry name" value="Metallo-dependent phosphatases"/>
    <property type="match status" value="1"/>
</dbReference>
<evidence type="ECO:0000313" key="2">
    <source>
        <dbReference type="EMBL" id="QPC81488.1"/>
    </source>
</evidence>
<name>A0A7S8E717_9CHLR</name>
<dbReference type="Proteomes" id="UP000594468">
    <property type="component" value="Chromosome"/>
</dbReference>
<gene>
    <name evidence="2" type="ORF">G4Y79_17575</name>
</gene>
<keyword evidence="3" id="KW-1185">Reference proteome</keyword>
<evidence type="ECO:0000313" key="3">
    <source>
        <dbReference type="Proteomes" id="UP000594468"/>
    </source>
</evidence>
<feature type="domain" description="Calcineurin-like phosphoesterase" evidence="1">
    <location>
        <begin position="15"/>
        <end position="163"/>
    </location>
</feature>
<dbReference type="Pfam" id="PF00149">
    <property type="entry name" value="Metallophos"/>
    <property type="match status" value="1"/>
</dbReference>
<protein>
    <submittedName>
        <fullName evidence="2">Metallophosphoesterase</fullName>
    </submittedName>
</protein>